<feature type="transmembrane region" description="Helical" evidence="2">
    <location>
        <begin position="49"/>
        <end position="67"/>
    </location>
</feature>
<evidence type="ECO:0000313" key="4">
    <source>
        <dbReference type="Proteomes" id="UP000726737"/>
    </source>
</evidence>
<dbReference type="AlphaFoldDB" id="A0A9P6PV43"/>
<reference evidence="3" key="1">
    <citation type="journal article" date="2020" name="Fungal Divers.">
        <title>Resolving the Mortierellaceae phylogeny through synthesis of multi-gene phylogenetics and phylogenomics.</title>
        <authorList>
            <person name="Vandepol N."/>
            <person name="Liber J."/>
            <person name="Desiro A."/>
            <person name="Na H."/>
            <person name="Kennedy M."/>
            <person name="Barry K."/>
            <person name="Grigoriev I.V."/>
            <person name="Miller A.N."/>
            <person name="O'Donnell K."/>
            <person name="Stajich J.E."/>
            <person name="Bonito G."/>
        </authorList>
    </citation>
    <scope>NUCLEOTIDE SEQUENCE</scope>
    <source>
        <strain evidence="3">KOD948</strain>
    </source>
</reference>
<feature type="compositionally biased region" description="Polar residues" evidence="1">
    <location>
        <begin position="451"/>
        <end position="460"/>
    </location>
</feature>
<feature type="region of interest" description="Disordered" evidence="1">
    <location>
        <begin position="418"/>
        <end position="544"/>
    </location>
</feature>
<feature type="compositionally biased region" description="Basic and acidic residues" evidence="1">
    <location>
        <begin position="303"/>
        <end position="315"/>
    </location>
</feature>
<feature type="transmembrane region" description="Helical" evidence="2">
    <location>
        <begin position="267"/>
        <end position="286"/>
    </location>
</feature>
<feature type="compositionally biased region" description="Polar residues" evidence="1">
    <location>
        <begin position="497"/>
        <end position="521"/>
    </location>
</feature>
<sequence>MTHLSDLSYLQRGVSTSWFYGWFIIYVYRWDRFEALRLRRLLRFELRSVVTILVLISLALQLAYDIGSARLKYIEGFWVNPESQKIQSTPAQLWSEKDTVHVEPLYYTLACSLALESCIFFLLQAFWSYISKSVTKSSFMSSLEFKINVAASCIVVALFPTIQYLFRKDFVYREVVPQIIFSTLLIIIGILGIRTHFKLMVLVRNAREIMNETTASVVHKLEYFKDMNIILTFSLFACGLALGITSADGLLPNPVIAHNKFASDLLITNLNFFEFIIWVTLTLIFYPRKTGVSSPFGSSNASNKRDSKDAHLPRFNEVRPQGGDILYKSEAYKEHKSTGPIAHGETLAHHRNHSVSTDNSRQATLVPMDNQLPKAPAPLHTASSKIETSTIYYHEGLAKAQFEQQAEQANKHYIQDMESDTLPDPTDLPPTRSFSQASHRSNHSQSHHSIPTRSFSQTSHRSNHSQSHRPTSHGNQIPLKNIKQHIRSTSRDYGSLAQESVNWSSQSGPHSRTPSTSNQTYPPDVSDTAKLTSTIQGRDSDESDRSIIHTTYIRNADPGVGPYGSFYEGVSQEDGAIAMAPNTTRHF</sequence>
<feature type="compositionally biased region" description="Low complexity" evidence="1">
    <location>
        <begin position="420"/>
        <end position="439"/>
    </location>
</feature>
<gene>
    <name evidence="3" type="ORF">BG011_006826</name>
</gene>
<dbReference type="EMBL" id="JAAAJA010000501">
    <property type="protein sequence ID" value="KAG0252747.1"/>
    <property type="molecule type" value="Genomic_DNA"/>
</dbReference>
<evidence type="ECO:0000256" key="2">
    <source>
        <dbReference type="SAM" id="Phobius"/>
    </source>
</evidence>
<feature type="transmembrane region" description="Helical" evidence="2">
    <location>
        <begin position="178"/>
        <end position="197"/>
    </location>
</feature>
<evidence type="ECO:0000256" key="1">
    <source>
        <dbReference type="SAM" id="MobiDB-lite"/>
    </source>
</evidence>
<feature type="region of interest" description="Disordered" evidence="1">
    <location>
        <begin position="293"/>
        <end position="315"/>
    </location>
</feature>
<feature type="transmembrane region" description="Helical" evidence="2">
    <location>
        <begin position="12"/>
        <end position="28"/>
    </location>
</feature>
<feature type="transmembrane region" description="Helical" evidence="2">
    <location>
        <begin position="229"/>
        <end position="247"/>
    </location>
</feature>
<feature type="transmembrane region" description="Helical" evidence="2">
    <location>
        <begin position="105"/>
        <end position="127"/>
    </location>
</feature>
<dbReference type="OrthoDB" id="2384193at2759"/>
<protein>
    <submittedName>
        <fullName evidence="3">Uncharacterized protein</fullName>
    </submittedName>
</protein>
<keyword evidence="2" id="KW-0472">Membrane</keyword>
<feature type="compositionally biased region" description="Basic residues" evidence="1">
    <location>
        <begin position="461"/>
        <end position="471"/>
    </location>
</feature>
<keyword evidence="2" id="KW-1133">Transmembrane helix</keyword>
<organism evidence="3 4">
    <name type="scientific">Mortierella polycephala</name>
    <dbReference type="NCBI Taxonomy" id="41804"/>
    <lineage>
        <taxon>Eukaryota</taxon>
        <taxon>Fungi</taxon>
        <taxon>Fungi incertae sedis</taxon>
        <taxon>Mucoromycota</taxon>
        <taxon>Mortierellomycotina</taxon>
        <taxon>Mortierellomycetes</taxon>
        <taxon>Mortierellales</taxon>
        <taxon>Mortierellaceae</taxon>
        <taxon>Mortierella</taxon>
    </lineage>
</organism>
<feature type="compositionally biased region" description="Polar residues" evidence="1">
    <location>
        <begin position="293"/>
        <end position="302"/>
    </location>
</feature>
<comment type="caution">
    <text evidence="3">The sequence shown here is derived from an EMBL/GenBank/DDBJ whole genome shotgun (WGS) entry which is preliminary data.</text>
</comment>
<proteinExistence type="predicted"/>
<feature type="transmembrane region" description="Helical" evidence="2">
    <location>
        <begin position="147"/>
        <end position="166"/>
    </location>
</feature>
<dbReference type="Proteomes" id="UP000726737">
    <property type="component" value="Unassembled WGS sequence"/>
</dbReference>
<keyword evidence="2" id="KW-0812">Transmembrane</keyword>
<name>A0A9P6PV43_9FUNG</name>
<accession>A0A9P6PV43</accession>
<evidence type="ECO:0000313" key="3">
    <source>
        <dbReference type="EMBL" id="KAG0252747.1"/>
    </source>
</evidence>
<keyword evidence="4" id="KW-1185">Reference proteome</keyword>